<evidence type="ECO:0000256" key="2">
    <source>
        <dbReference type="ARBA" id="ARBA00023445"/>
    </source>
</evidence>
<name>A0AB35HZE9_MICTH</name>
<reference evidence="4" key="1">
    <citation type="submission" date="2022-11" db="EMBL/GenBank/DDBJ databases">
        <title>Chitin-degrading and fungicidal potential of chitinolytic bacterial strains from marine environment of the Pacific Ocean regions.</title>
        <authorList>
            <person name="Pentekhina I."/>
            <person name="Nedashkovskaya O."/>
            <person name="Seitkalieva A."/>
            <person name="Podvolotskaya A."/>
            <person name="Tekutyeva L."/>
            <person name="Balabanova L."/>
        </authorList>
    </citation>
    <scope>NUCLEOTIDE SEQUENCE</scope>
    <source>
        <strain evidence="4">KMM 6838</strain>
    </source>
</reference>
<dbReference type="Gene3D" id="3.40.50.720">
    <property type="entry name" value="NAD(P)-binding Rossmann-like Domain"/>
    <property type="match status" value="1"/>
</dbReference>
<dbReference type="InterPro" id="IPR050425">
    <property type="entry name" value="NAD(P)_dehydrat-like"/>
</dbReference>
<dbReference type="AlphaFoldDB" id="A0AB35HZE9"/>
<evidence type="ECO:0000256" key="1">
    <source>
        <dbReference type="ARBA" id="ARBA00023002"/>
    </source>
</evidence>
<accession>A0AB35HZE9</accession>
<dbReference type="GO" id="GO:0016616">
    <property type="term" value="F:oxidoreductase activity, acting on the CH-OH group of donors, NAD or NADP as acceptor"/>
    <property type="evidence" value="ECO:0007669"/>
    <property type="project" value="TreeGrafter"/>
</dbReference>
<comment type="similarity">
    <text evidence="2">Belongs to the NAD(P)-dependent epimerase/dehydratase family. Dihydroflavonol-4-reductase subfamily.</text>
</comment>
<dbReference type="EMBL" id="JAPHQB010000026">
    <property type="protein sequence ID" value="MCX2802884.1"/>
    <property type="molecule type" value="Genomic_DNA"/>
</dbReference>
<gene>
    <name evidence="4" type="ORF">OQJ68_13905</name>
</gene>
<dbReference type="Pfam" id="PF01370">
    <property type="entry name" value="Epimerase"/>
    <property type="match status" value="1"/>
</dbReference>
<sequence length="339" mass="37410">MRDVLVTGGTGFIASYCVVELLKNNYRVRVTFRDRSGVEYIRGMLIAAGISDLSKLSFHFADLRYDKGWQKALDGVTYVLHVASPFPSKSVDKEEIIGTACNGTLRLLKYAQAASVKRVVLTSSFGAIGYGHPKGKDLYSENDWTNLDNSKLSPYIRSKTLSEKRAWEYINSSGGDLEISVINPVGVFGPPLGKRLSSSIMLIQMLIKGRVKAIPKIHIGVVDVRDLAVLHLLVMESTVAANKRFIASANTGIPLIELATILYREIGAQASKVPYRQLPNWLLKIMAIFSESLKDTASEAGKKKCIDSSRAKGLLGWETRSVHQTIRDTADRLFEMGLV</sequence>
<protein>
    <submittedName>
        <fullName evidence="4">NAD-dependent epimerase/dehydratase family protein</fullName>
    </submittedName>
</protein>
<comment type="caution">
    <text evidence="4">The sequence shown here is derived from an EMBL/GenBank/DDBJ whole genome shotgun (WGS) entry which is preliminary data.</text>
</comment>
<proteinExistence type="inferred from homology"/>
<dbReference type="InterPro" id="IPR001509">
    <property type="entry name" value="Epimerase_deHydtase"/>
</dbReference>
<dbReference type="PANTHER" id="PTHR10366:SF564">
    <property type="entry name" value="STEROL-4-ALPHA-CARBOXYLATE 3-DEHYDROGENASE, DECARBOXYLATING"/>
    <property type="match status" value="1"/>
</dbReference>
<dbReference type="SUPFAM" id="SSF51735">
    <property type="entry name" value="NAD(P)-binding Rossmann-fold domains"/>
    <property type="match status" value="1"/>
</dbReference>
<dbReference type="InterPro" id="IPR036291">
    <property type="entry name" value="NAD(P)-bd_dom_sf"/>
</dbReference>
<dbReference type="FunFam" id="3.40.50.720:FF:000336">
    <property type="entry name" value="Aldehyde reductase"/>
    <property type="match status" value="1"/>
</dbReference>
<evidence type="ECO:0000259" key="3">
    <source>
        <dbReference type="Pfam" id="PF01370"/>
    </source>
</evidence>
<keyword evidence="1" id="KW-0560">Oxidoreductase</keyword>
<organism evidence="4 5">
    <name type="scientific">Microbulbifer thermotolerans</name>
    <dbReference type="NCBI Taxonomy" id="252514"/>
    <lineage>
        <taxon>Bacteria</taxon>
        <taxon>Pseudomonadati</taxon>
        <taxon>Pseudomonadota</taxon>
        <taxon>Gammaproteobacteria</taxon>
        <taxon>Cellvibrionales</taxon>
        <taxon>Microbulbiferaceae</taxon>
        <taxon>Microbulbifer</taxon>
    </lineage>
</organism>
<evidence type="ECO:0000313" key="4">
    <source>
        <dbReference type="EMBL" id="MCX2802884.1"/>
    </source>
</evidence>
<evidence type="ECO:0000313" key="5">
    <source>
        <dbReference type="Proteomes" id="UP001209730"/>
    </source>
</evidence>
<dbReference type="RefSeq" id="WP_074903560.1">
    <property type="nucleotide sequence ID" value="NZ_FOKT01000007.1"/>
</dbReference>
<feature type="domain" description="NAD-dependent epimerase/dehydratase" evidence="3">
    <location>
        <begin position="4"/>
        <end position="239"/>
    </location>
</feature>
<dbReference type="PANTHER" id="PTHR10366">
    <property type="entry name" value="NAD DEPENDENT EPIMERASE/DEHYDRATASE"/>
    <property type="match status" value="1"/>
</dbReference>
<dbReference type="Proteomes" id="UP001209730">
    <property type="component" value="Unassembled WGS sequence"/>
</dbReference>